<evidence type="ECO:0008006" key="4">
    <source>
        <dbReference type="Google" id="ProtNLM"/>
    </source>
</evidence>
<proteinExistence type="predicted"/>
<evidence type="ECO:0000313" key="3">
    <source>
        <dbReference type="Proteomes" id="UP000660729"/>
    </source>
</evidence>
<keyword evidence="1" id="KW-0732">Signal</keyword>
<sequence>MIVLYYTVWCLLATAQAFPIPTWWLPSRQITARSIDATAETADKIDFKEGIFNSLKKFVKRQWGGSAGYYAQSSYYQPGYAQPNPWNAPWPGVSTTPDTHQGDRGFSPCDNPQALTKPVDCAGGSFQLDDDPKGPFAAFTGGRHRAGSFNSYHFGVSLSPAFQPFADFGRVPKSKNFRINFHNNGVGAGHSLKNVGNSVSSLGKAVGDLGPAVSGASKDLGSGVGSLGKGLITRRKPIIIRV</sequence>
<evidence type="ECO:0000256" key="1">
    <source>
        <dbReference type="SAM" id="SignalP"/>
    </source>
</evidence>
<dbReference type="EMBL" id="JABCIY010000168">
    <property type="protein sequence ID" value="KAF7190887.1"/>
    <property type="molecule type" value="Genomic_DNA"/>
</dbReference>
<gene>
    <name evidence="2" type="ORF">HII31_08046</name>
</gene>
<accession>A0A8H6VHP2</accession>
<organism evidence="2 3">
    <name type="scientific">Pseudocercospora fuligena</name>
    <dbReference type="NCBI Taxonomy" id="685502"/>
    <lineage>
        <taxon>Eukaryota</taxon>
        <taxon>Fungi</taxon>
        <taxon>Dikarya</taxon>
        <taxon>Ascomycota</taxon>
        <taxon>Pezizomycotina</taxon>
        <taxon>Dothideomycetes</taxon>
        <taxon>Dothideomycetidae</taxon>
        <taxon>Mycosphaerellales</taxon>
        <taxon>Mycosphaerellaceae</taxon>
        <taxon>Pseudocercospora</taxon>
    </lineage>
</organism>
<dbReference type="AlphaFoldDB" id="A0A8H6VHP2"/>
<reference evidence="2" key="1">
    <citation type="submission" date="2020-04" db="EMBL/GenBank/DDBJ databases">
        <title>Draft genome resource of the tomato pathogen Pseudocercospora fuligena.</title>
        <authorList>
            <person name="Zaccaron A."/>
        </authorList>
    </citation>
    <scope>NUCLEOTIDE SEQUENCE</scope>
    <source>
        <strain evidence="2">PF001</strain>
    </source>
</reference>
<evidence type="ECO:0000313" key="2">
    <source>
        <dbReference type="EMBL" id="KAF7190887.1"/>
    </source>
</evidence>
<protein>
    <recommendedName>
        <fullName evidence="4">Secreted protein</fullName>
    </recommendedName>
</protein>
<name>A0A8H6VHP2_9PEZI</name>
<feature type="signal peptide" evidence="1">
    <location>
        <begin position="1"/>
        <end position="17"/>
    </location>
</feature>
<comment type="caution">
    <text evidence="2">The sequence shown here is derived from an EMBL/GenBank/DDBJ whole genome shotgun (WGS) entry which is preliminary data.</text>
</comment>
<keyword evidence="3" id="KW-1185">Reference proteome</keyword>
<feature type="chain" id="PRO_5034156942" description="Secreted protein" evidence="1">
    <location>
        <begin position="18"/>
        <end position="242"/>
    </location>
</feature>
<dbReference type="Proteomes" id="UP000660729">
    <property type="component" value="Unassembled WGS sequence"/>
</dbReference>